<feature type="coiled-coil region" evidence="1">
    <location>
        <begin position="412"/>
        <end position="439"/>
    </location>
</feature>
<reference evidence="3 4" key="1">
    <citation type="journal article" date="2015" name="Proc. Natl. Acad. Sci. U.S.A.">
        <title>The resurrection genome of Boea hygrometrica: A blueprint for survival of dehydration.</title>
        <authorList>
            <person name="Xiao L."/>
            <person name="Yang G."/>
            <person name="Zhang L."/>
            <person name="Yang X."/>
            <person name="Zhao S."/>
            <person name="Ji Z."/>
            <person name="Zhou Q."/>
            <person name="Hu M."/>
            <person name="Wang Y."/>
            <person name="Chen M."/>
            <person name="Xu Y."/>
            <person name="Jin H."/>
            <person name="Xiao X."/>
            <person name="Hu G."/>
            <person name="Bao F."/>
            <person name="Hu Y."/>
            <person name="Wan P."/>
            <person name="Li L."/>
            <person name="Deng X."/>
            <person name="Kuang T."/>
            <person name="Xiang C."/>
            <person name="Zhu J.K."/>
            <person name="Oliver M.J."/>
            <person name="He Y."/>
        </authorList>
    </citation>
    <scope>NUCLEOTIDE SEQUENCE [LARGE SCALE GENOMIC DNA]</scope>
    <source>
        <strain evidence="4">cv. XS01</strain>
    </source>
</reference>
<evidence type="ECO:0000256" key="2">
    <source>
        <dbReference type="SAM" id="MobiDB-lite"/>
    </source>
</evidence>
<evidence type="ECO:0000313" key="4">
    <source>
        <dbReference type="Proteomes" id="UP000250235"/>
    </source>
</evidence>
<proteinExistence type="predicted"/>
<name>A0A2Z7BBD6_9LAMI</name>
<keyword evidence="4" id="KW-1185">Reference proteome</keyword>
<keyword evidence="1" id="KW-0175">Coiled coil</keyword>
<feature type="compositionally biased region" description="Basic residues" evidence="2">
    <location>
        <begin position="570"/>
        <end position="580"/>
    </location>
</feature>
<dbReference type="EMBL" id="KV007444">
    <property type="protein sequence ID" value="KZV31813.1"/>
    <property type="molecule type" value="Genomic_DNA"/>
</dbReference>
<feature type="compositionally biased region" description="Basic and acidic residues" evidence="2">
    <location>
        <begin position="543"/>
        <end position="557"/>
    </location>
</feature>
<protein>
    <submittedName>
        <fullName evidence="3">Sporulation-specific protein 15-like</fullName>
    </submittedName>
</protein>
<dbReference type="OrthoDB" id="1933455at2759"/>
<dbReference type="AlphaFoldDB" id="A0A2Z7BBD6"/>
<evidence type="ECO:0000313" key="3">
    <source>
        <dbReference type="EMBL" id="KZV31813.1"/>
    </source>
</evidence>
<feature type="compositionally biased region" description="Basic and acidic residues" evidence="2">
    <location>
        <begin position="207"/>
        <end position="219"/>
    </location>
</feature>
<evidence type="ECO:0000256" key="1">
    <source>
        <dbReference type="SAM" id="Coils"/>
    </source>
</evidence>
<feature type="region of interest" description="Disordered" evidence="2">
    <location>
        <begin position="510"/>
        <end position="580"/>
    </location>
</feature>
<feature type="region of interest" description="Disordered" evidence="2">
    <location>
        <begin position="194"/>
        <end position="219"/>
    </location>
</feature>
<sequence>MIPSIAVVCDPCIDHDFYHEYVKFFDVLRSWTVHRTVVWFLEGHWWSDVRKEVARPPGRSKATAWWPQPRAVHGCDFGCVVWIIQPTVRARARTRVPIRPGGGPSYGVPAKGGPNGIEHAGPLGSLDLSGAGDPAVDFIPTGAAPQAGVAGKQSKDTAGEKKFIANGPLSLMNEVEQKKKEIVVVKKEKMVVKKKQEAGSSVAPAKSKSETNSDEDRRPLAKLVAAKTGGDGAKCRLVIAPSDSESTVSLPLLDINKRKRTKMPKLVKPIRAVEEQAFSKEISIVVRTEPENNYLHNSLWKWDAMSLKMSSYDEWAWLRNEVRMHTITSMTPISSMAKVEDELMTWAETELVSEFLKRWMFVQCKLYEKELKDKVDEHRDNLDTAEPSANYDHMCIQFLDGELKEMIKQHRSQRHQAELKMVKQVIKSLESKVDMVRDNQTYMKHDSDIFGRAFNRMMDEVVTSINTSQTALETNLVHQFTESQQQIASDLDFFRLHLAEFVMLATMSDPDPVSRGHNGSPRPETRLLRQPALEGLTNLARTESPRHADRNKSDHEVTGGGAWRPTAARLMKRRGGGYRD</sequence>
<organism evidence="3 4">
    <name type="scientific">Dorcoceras hygrometricum</name>
    <dbReference type="NCBI Taxonomy" id="472368"/>
    <lineage>
        <taxon>Eukaryota</taxon>
        <taxon>Viridiplantae</taxon>
        <taxon>Streptophyta</taxon>
        <taxon>Embryophyta</taxon>
        <taxon>Tracheophyta</taxon>
        <taxon>Spermatophyta</taxon>
        <taxon>Magnoliopsida</taxon>
        <taxon>eudicotyledons</taxon>
        <taxon>Gunneridae</taxon>
        <taxon>Pentapetalae</taxon>
        <taxon>asterids</taxon>
        <taxon>lamiids</taxon>
        <taxon>Lamiales</taxon>
        <taxon>Gesneriaceae</taxon>
        <taxon>Didymocarpoideae</taxon>
        <taxon>Trichosporeae</taxon>
        <taxon>Loxocarpinae</taxon>
        <taxon>Dorcoceras</taxon>
    </lineage>
</organism>
<dbReference type="Proteomes" id="UP000250235">
    <property type="component" value="Unassembled WGS sequence"/>
</dbReference>
<accession>A0A2Z7BBD6</accession>
<gene>
    <name evidence="3" type="ORF">F511_27513</name>
</gene>